<dbReference type="Gene3D" id="1.20.120.1490">
    <property type="match status" value="1"/>
</dbReference>
<protein>
    <submittedName>
        <fullName evidence="1">Spy/CpxP family protein refolding chaperone</fullName>
    </submittedName>
</protein>
<gene>
    <name evidence="1" type="ORF">RAE19_06210</name>
</gene>
<evidence type="ECO:0000313" key="2">
    <source>
        <dbReference type="Proteomes" id="UP001321700"/>
    </source>
</evidence>
<comment type="caution">
    <text evidence="1">The sequence shown here is derived from an EMBL/GenBank/DDBJ whole genome shotgun (WGS) entry which is preliminary data.</text>
</comment>
<dbReference type="RefSeq" id="WP_313874097.1">
    <property type="nucleotide sequence ID" value="NZ_JAVBIK010000001.1"/>
</dbReference>
<dbReference type="EMBL" id="JAVBIK010000001">
    <property type="protein sequence ID" value="MDT7518325.1"/>
    <property type="molecule type" value="Genomic_DNA"/>
</dbReference>
<dbReference type="Pfam" id="PF07813">
    <property type="entry name" value="LTXXQ"/>
    <property type="match status" value="1"/>
</dbReference>
<name>A0ABU3KKM0_9BURK</name>
<proteinExistence type="predicted"/>
<dbReference type="InterPro" id="IPR012899">
    <property type="entry name" value="LTXXQ"/>
</dbReference>
<organism evidence="1 2">
    <name type="scientific">Rhodoferax potami</name>
    <dbReference type="NCBI Taxonomy" id="3068338"/>
    <lineage>
        <taxon>Bacteria</taxon>
        <taxon>Pseudomonadati</taxon>
        <taxon>Pseudomonadota</taxon>
        <taxon>Betaproteobacteria</taxon>
        <taxon>Burkholderiales</taxon>
        <taxon>Comamonadaceae</taxon>
        <taxon>Rhodoferax</taxon>
    </lineage>
</organism>
<evidence type="ECO:0000313" key="1">
    <source>
        <dbReference type="EMBL" id="MDT7518325.1"/>
    </source>
</evidence>
<accession>A0ABU3KKM0</accession>
<dbReference type="Proteomes" id="UP001321700">
    <property type="component" value="Unassembled WGS sequence"/>
</dbReference>
<keyword evidence="2" id="KW-1185">Reference proteome</keyword>
<sequence length="161" mass="17782">MTNFFLHHHAKRTLIGAVTALVLVSGLAACGHRSHDYSTSMSAEQYAAKRDKMVDKVASKLDLNAEQKKLLAVVGDKMFEQRAALIGQTKDPRAEMKALVAGDKFDAVRAQTLINEKTAAIQTKSPEVIAAMANFYNSLNSAQQQKVREYMDGRGHWFSRG</sequence>
<reference evidence="1 2" key="1">
    <citation type="submission" date="2023-08" db="EMBL/GenBank/DDBJ databases">
        <title>Rhodoferax potami sp. nov. and Rhodoferax mekongensis sp. nov., isolated from the Mekong River in Thailand.</title>
        <authorList>
            <person name="Kitikhun S."/>
            <person name="Charoenyingcharoen P."/>
            <person name="Siriarchawattana P."/>
            <person name="Likhitrattanapisal S."/>
            <person name="Nilsakha T."/>
            <person name="Chanpet A."/>
            <person name="Rattanawaree P."/>
            <person name="Ingsriswang S."/>
        </authorList>
    </citation>
    <scope>NUCLEOTIDE SEQUENCE [LARGE SCALE GENOMIC DNA]</scope>
    <source>
        <strain evidence="1 2">TBRC 17660</strain>
    </source>
</reference>